<sequence length="322" mass="35981">MRMGLGLAVKVPRSGAEEARRRLAGLGLLDRSRRIMRNGEFVYIPVTRPVELGFEVVSVSLPVAEPKAPMFRASYDVVGSVAIVNDMDMDVENARRLAELIMARHRRVRTVLQKVGEVSGVERVASFRVLAGDGVTETVYRESGCVYKLDVARVFFSPRLSTERLRVAAQVGENESVLDMFAGVGPFSILIARRHPSTTIYAVEKNHAACSYLLENIKLNKVEKQVKPFCGDAAEIVPQLDKQFNRVIMNLPHQSLKYLPLALSKCVSGAVIHLYVAEEREGEESVWERIKSVYAGLLLRETRVVKEISPRMVIRVYDLVVG</sequence>
<dbReference type="EMBL" id="DTCM01000035">
    <property type="protein sequence ID" value="HGL40620.1"/>
    <property type="molecule type" value="Genomic_DNA"/>
</dbReference>
<dbReference type="InterPro" id="IPR040601">
    <property type="entry name" value="Trm5a/b_N"/>
</dbReference>
<dbReference type="Gene3D" id="3.30.70.2580">
    <property type="match status" value="1"/>
</dbReference>
<evidence type="ECO:0000313" key="7">
    <source>
        <dbReference type="EMBL" id="HGL40620.1"/>
    </source>
</evidence>
<dbReference type="PANTHER" id="PTHR23245:SF36">
    <property type="entry name" value="TRNA (GUANINE(37)-N1)-METHYLTRANSFERASE"/>
    <property type="match status" value="1"/>
</dbReference>
<organism evidence="8">
    <name type="scientific">Caldiarchaeum subterraneum</name>
    <dbReference type="NCBI Taxonomy" id="311458"/>
    <lineage>
        <taxon>Archaea</taxon>
        <taxon>Nitrososphaerota</taxon>
        <taxon>Candidatus Caldarchaeales</taxon>
        <taxon>Candidatus Caldarchaeaceae</taxon>
        <taxon>Candidatus Caldarchaeum</taxon>
    </lineage>
</organism>
<dbReference type="CDD" id="cd02440">
    <property type="entry name" value="AdoMet_MTases"/>
    <property type="match status" value="1"/>
</dbReference>
<dbReference type="Pfam" id="PF18093">
    <property type="entry name" value="Trm5_N"/>
    <property type="match status" value="1"/>
</dbReference>
<dbReference type="EMBL" id="DTAD01000033">
    <property type="protein sequence ID" value="HGN90099.1"/>
    <property type="molecule type" value="Genomic_DNA"/>
</dbReference>
<accession>A0A7C4DZS8</accession>
<dbReference type="Gene3D" id="3.30.300.110">
    <property type="entry name" value="Met-10+ protein-like domains"/>
    <property type="match status" value="1"/>
</dbReference>
<dbReference type="GO" id="GO:0002939">
    <property type="term" value="P:tRNA N1-guanine methylation"/>
    <property type="evidence" value="ECO:0007669"/>
    <property type="project" value="TreeGrafter"/>
</dbReference>
<keyword evidence="5" id="KW-0819">tRNA processing</keyword>
<dbReference type="InterPro" id="IPR056743">
    <property type="entry name" value="TRM5-TYW2-like_MTfase"/>
</dbReference>
<dbReference type="Gene3D" id="3.40.50.150">
    <property type="entry name" value="Vaccinia Virus protein VP39"/>
    <property type="match status" value="1"/>
</dbReference>
<dbReference type="Pfam" id="PF02475">
    <property type="entry name" value="TRM5-TYW2_MTfase"/>
    <property type="match status" value="1"/>
</dbReference>
<dbReference type="Pfam" id="PF25133">
    <property type="entry name" value="TYW2_N_2"/>
    <property type="match status" value="1"/>
</dbReference>
<dbReference type="GO" id="GO:0008175">
    <property type="term" value="F:tRNA methyltransferase activity"/>
    <property type="evidence" value="ECO:0007669"/>
    <property type="project" value="TreeGrafter"/>
</dbReference>
<evidence type="ECO:0000259" key="6">
    <source>
        <dbReference type="PROSITE" id="PS51684"/>
    </source>
</evidence>
<keyword evidence="1" id="KW-0963">Cytoplasm</keyword>
<dbReference type="SUPFAM" id="SSF53335">
    <property type="entry name" value="S-adenosyl-L-methionine-dependent methyltransferases"/>
    <property type="match status" value="1"/>
</dbReference>
<evidence type="ECO:0000256" key="3">
    <source>
        <dbReference type="ARBA" id="ARBA00022679"/>
    </source>
</evidence>
<evidence type="ECO:0000256" key="4">
    <source>
        <dbReference type="ARBA" id="ARBA00022691"/>
    </source>
</evidence>
<dbReference type="InterPro" id="IPR030382">
    <property type="entry name" value="MeTrfase_TRM5/TYW2"/>
</dbReference>
<keyword evidence="3 8" id="KW-0808">Transferase</keyword>
<evidence type="ECO:0000313" key="8">
    <source>
        <dbReference type="EMBL" id="HGN90099.1"/>
    </source>
</evidence>
<dbReference type="InterPro" id="IPR056744">
    <property type="entry name" value="TRM5/TYW2-like_N"/>
</dbReference>
<gene>
    <name evidence="8" type="ORF">ENT82_03095</name>
    <name evidence="7" type="ORF">ENU43_03020</name>
</gene>
<reference evidence="8" key="1">
    <citation type="journal article" date="2020" name="mSystems">
        <title>Genome- and Community-Level Interaction Insights into Carbon Utilization and Element Cycling Functions of Hydrothermarchaeota in Hydrothermal Sediment.</title>
        <authorList>
            <person name="Zhou Z."/>
            <person name="Liu Y."/>
            <person name="Xu W."/>
            <person name="Pan J."/>
            <person name="Luo Z.H."/>
            <person name="Li M."/>
        </authorList>
    </citation>
    <scope>NUCLEOTIDE SEQUENCE [LARGE SCALE GENOMIC DNA]</scope>
    <source>
        <strain evidence="8">SpSt-613</strain>
        <strain evidence="7">SpSt-669</strain>
    </source>
</reference>
<dbReference type="PANTHER" id="PTHR23245">
    <property type="entry name" value="TRNA METHYLTRANSFERASE"/>
    <property type="match status" value="1"/>
</dbReference>
<evidence type="ECO:0000256" key="5">
    <source>
        <dbReference type="ARBA" id="ARBA00022694"/>
    </source>
</evidence>
<keyword evidence="4" id="KW-0949">S-adenosyl-L-methionine</keyword>
<dbReference type="GO" id="GO:0005737">
    <property type="term" value="C:cytoplasm"/>
    <property type="evidence" value="ECO:0007669"/>
    <property type="project" value="TreeGrafter"/>
</dbReference>
<evidence type="ECO:0000256" key="1">
    <source>
        <dbReference type="ARBA" id="ARBA00022490"/>
    </source>
</evidence>
<dbReference type="InterPro" id="IPR029063">
    <property type="entry name" value="SAM-dependent_MTases_sf"/>
</dbReference>
<comment type="caution">
    <text evidence="8">The sequence shown here is derived from an EMBL/GenBank/DDBJ whole genome shotgun (WGS) entry which is preliminary data.</text>
</comment>
<protein>
    <submittedName>
        <fullName evidence="8">Class I SAM-dependent methyltransferase family protein</fullName>
    </submittedName>
</protein>
<evidence type="ECO:0000256" key="2">
    <source>
        <dbReference type="ARBA" id="ARBA00022603"/>
    </source>
</evidence>
<dbReference type="PROSITE" id="PS51684">
    <property type="entry name" value="SAM_MT_TRM5_TYW2"/>
    <property type="match status" value="1"/>
</dbReference>
<name>A0A7C4DZS8_CALS0</name>
<feature type="domain" description="SAM-dependent methyltransferase TRM5/TYW2-type" evidence="6">
    <location>
        <begin position="75"/>
        <end position="322"/>
    </location>
</feature>
<dbReference type="AlphaFoldDB" id="A0A7C4DZS8"/>
<keyword evidence="2 8" id="KW-0489">Methyltransferase</keyword>
<proteinExistence type="predicted"/>